<dbReference type="PIRSF" id="PIRSF001332">
    <property type="entry name" value="Acetolac_decarb"/>
    <property type="match status" value="1"/>
</dbReference>
<keyword evidence="8 9" id="KW-0456">Lyase</keyword>
<comment type="catalytic activity">
    <reaction evidence="1 9">
        <text>(2S)-2-acetolactate + H(+) = (R)-acetoin + CO2</text>
        <dbReference type="Rhea" id="RHEA:21580"/>
        <dbReference type="ChEBI" id="CHEBI:15378"/>
        <dbReference type="ChEBI" id="CHEBI:15686"/>
        <dbReference type="ChEBI" id="CHEBI:16526"/>
        <dbReference type="ChEBI" id="CHEBI:58476"/>
        <dbReference type="EC" id="4.1.1.5"/>
    </reaction>
</comment>
<dbReference type="UniPathway" id="UPA00626">
    <property type="reaction ID" value="UER00678"/>
</dbReference>
<dbReference type="InterPro" id="IPR005128">
    <property type="entry name" value="Acetolactate_a_deCO2ase"/>
</dbReference>
<keyword evidence="7 9" id="KW-0005">Acetoin biosynthesis</keyword>
<dbReference type="Pfam" id="PF03306">
    <property type="entry name" value="AAL_decarboxy"/>
    <property type="match status" value="1"/>
</dbReference>
<dbReference type="KEGG" id="lpse:FGL85_07280"/>
<evidence type="ECO:0000313" key="11">
    <source>
        <dbReference type="Proteomes" id="UP000321296"/>
    </source>
</evidence>
<gene>
    <name evidence="10" type="primary">budA</name>
    <name evidence="10" type="ORF">FGL85_07280</name>
</gene>
<dbReference type="EMBL" id="CP042383">
    <property type="protein sequence ID" value="QEA42323.1"/>
    <property type="molecule type" value="Genomic_DNA"/>
</dbReference>
<evidence type="ECO:0000256" key="5">
    <source>
        <dbReference type="ARBA" id="ARBA00020164"/>
    </source>
</evidence>
<evidence type="ECO:0000256" key="1">
    <source>
        <dbReference type="ARBA" id="ARBA00001784"/>
    </source>
</evidence>
<name>A0A5B8T5S2_LEUPS</name>
<dbReference type="NCBIfam" id="TIGR01252">
    <property type="entry name" value="acetolac_decarb"/>
    <property type="match status" value="1"/>
</dbReference>
<dbReference type="Gene3D" id="3.30.1330.80">
    <property type="entry name" value="Hypothetical protein, similar to alpha- acetolactate decarboxylase, domain 2"/>
    <property type="match status" value="2"/>
</dbReference>
<evidence type="ECO:0000256" key="9">
    <source>
        <dbReference type="PIRNR" id="PIRNR001332"/>
    </source>
</evidence>
<evidence type="ECO:0000256" key="3">
    <source>
        <dbReference type="ARBA" id="ARBA00007106"/>
    </source>
</evidence>
<evidence type="ECO:0000256" key="4">
    <source>
        <dbReference type="ARBA" id="ARBA00013204"/>
    </source>
</evidence>
<dbReference type="Proteomes" id="UP000321296">
    <property type="component" value="Chromosome"/>
</dbReference>
<evidence type="ECO:0000256" key="2">
    <source>
        <dbReference type="ARBA" id="ARBA00005170"/>
    </source>
</evidence>
<dbReference type="GO" id="GO:0047605">
    <property type="term" value="F:acetolactate decarboxylase activity"/>
    <property type="evidence" value="ECO:0007669"/>
    <property type="project" value="UniProtKB-UniRule"/>
</dbReference>
<evidence type="ECO:0000256" key="7">
    <source>
        <dbReference type="ARBA" id="ARBA00023061"/>
    </source>
</evidence>
<dbReference type="SUPFAM" id="SSF117856">
    <property type="entry name" value="AF0104/ALDC/Ptd012-like"/>
    <property type="match status" value="1"/>
</dbReference>
<evidence type="ECO:0000313" key="10">
    <source>
        <dbReference type="EMBL" id="QEA42323.1"/>
    </source>
</evidence>
<dbReference type="PANTHER" id="PTHR35524:SF1">
    <property type="entry name" value="ALPHA-ACETOLACTATE DECARBOXYLASE"/>
    <property type="match status" value="1"/>
</dbReference>
<reference evidence="10 11" key="1">
    <citation type="submission" date="2019-06" db="EMBL/GenBank/DDBJ databases">
        <title>Genome analyses of bacteria isolated from kimchi.</title>
        <authorList>
            <person name="Lee S."/>
            <person name="Ahn S."/>
            <person name="Roh S."/>
        </authorList>
    </citation>
    <scope>NUCLEOTIDE SEQUENCE [LARGE SCALE GENOMIC DNA]</scope>
    <source>
        <strain evidence="10 11">CBA3630</strain>
    </source>
</reference>
<sequence length="235" mass="25882">MATIFQHGTLELIMNGLYDGTTSLATILDNGDFGIGTLDRLNGELTIMNGKVYQTNAGGITQEIRKLELTTPFSSSHFEASNNRFVQEPKLSFSGLETLNHYVSQNVPNSLRLNGFFKSLKVRVAPKQAKPYPDFLSVSAEQPTFEYQNVEGTLIGDFGPDIYTGVMANGWHLHFLSNDFTIGGHVLDFSAEHLSGTVDTFDTVKVSMPIHNDSFMSHKSNISDIRQAIAKAEGE</sequence>
<accession>A0A5B8T5S2</accession>
<dbReference type="AlphaFoldDB" id="A0A5B8T5S2"/>
<proteinExistence type="inferred from homology"/>
<dbReference type="EC" id="4.1.1.5" evidence="4 9"/>
<keyword evidence="6 9" id="KW-0210">Decarboxylase</keyword>
<comment type="pathway">
    <text evidence="2 9">Polyol metabolism; (R,R)-butane-2,3-diol biosynthesis; (R,R)-butane-2,3-diol from pyruvate: step 2/3.</text>
</comment>
<dbReference type="PANTHER" id="PTHR35524">
    <property type="entry name" value="ALPHA-ACETOLACTATE DECARBOXYLASE"/>
    <property type="match status" value="1"/>
</dbReference>
<dbReference type="CDD" id="cd17299">
    <property type="entry name" value="acetolactate_decarboxylase"/>
    <property type="match status" value="1"/>
</dbReference>
<organism evidence="10 11">
    <name type="scientific">Leuconostoc pseudomesenteroides</name>
    <dbReference type="NCBI Taxonomy" id="33968"/>
    <lineage>
        <taxon>Bacteria</taxon>
        <taxon>Bacillati</taxon>
        <taxon>Bacillota</taxon>
        <taxon>Bacilli</taxon>
        <taxon>Lactobacillales</taxon>
        <taxon>Lactobacillaceae</taxon>
        <taxon>Leuconostoc</taxon>
    </lineage>
</organism>
<dbReference type="RefSeq" id="WP_147651481.1">
    <property type="nucleotide sequence ID" value="NZ_BMBO01000005.1"/>
</dbReference>
<evidence type="ECO:0000256" key="6">
    <source>
        <dbReference type="ARBA" id="ARBA00022793"/>
    </source>
</evidence>
<dbReference type="GO" id="GO:0045151">
    <property type="term" value="P:acetoin biosynthetic process"/>
    <property type="evidence" value="ECO:0007669"/>
    <property type="project" value="UniProtKB-UniRule"/>
</dbReference>
<evidence type="ECO:0000256" key="8">
    <source>
        <dbReference type="ARBA" id="ARBA00023239"/>
    </source>
</evidence>
<comment type="similarity">
    <text evidence="3 9">Belongs to the alpha-acetolactate decarboxylase family.</text>
</comment>
<protein>
    <recommendedName>
        <fullName evidence="5 9">Alpha-acetolactate decarboxylase</fullName>
        <ecNumber evidence="4 9">4.1.1.5</ecNumber>
    </recommendedName>
</protein>